<evidence type="ECO:0000259" key="3">
    <source>
        <dbReference type="Pfam" id="PF22824"/>
    </source>
</evidence>
<dbReference type="Pfam" id="PF21788">
    <property type="entry name" value="TNP-like_GBD"/>
    <property type="match status" value="1"/>
</dbReference>
<dbReference type="PANTHER" id="PTHR47577">
    <property type="entry name" value="THAP DOMAIN-CONTAINING PROTEIN 6"/>
    <property type="match status" value="1"/>
</dbReference>
<accession>A0AAV2NEX5</accession>
<dbReference type="Proteomes" id="UP001497644">
    <property type="component" value="Chromosome 14"/>
</dbReference>
<keyword evidence="5" id="KW-1185">Reference proteome</keyword>
<reference evidence="4" key="1">
    <citation type="submission" date="2024-04" db="EMBL/GenBank/DDBJ databases">
        <authorList>
            <consortium name="Molecular Ecology Group"/>
        </authorList>
    </citation>
    <scope>NUCLEOTIDE SEQUENCE</scope>
</reference>
<dbReference type="PANTHER" id="PTHR47577:SF2">
    <property type="entry name" value="THAP DOMAIN CONTAINING 9"/>
    <property type="match status" value="1"/>
</dbReference>
<dbReference type="Pfam" id="PF21789">
    <property type="entry name" value="TNP-like_RNaseH_C"/>
    <property type="match status" value="1"/>
</dbReference>
<feature type="domain" description="DNA transposase THAP9 C-terminal" evidence="3">
    <location>
        <begin position="232"/>
        <end position="380"/>
    </location>
</feature>
<dbReference type="Pfam" id="PF22824">
    <property type="entry name" value="THAP9_C"/>
    <property type="match status" value="1"/>
</dbReference>
<gene>
    <name evidence="4" type="ORF">LPLAT_LOCUS4226</name>
</gene>
<protein>
    <recommendedName>
        <fullName evidence="6">THAP domain-containing protein 9</fullName>
    </recommendedName>
</protein>
<sequence>MKVKLATQLLSRSVAESLIFCKDKLNLEDFKNCDATVNFVKIMNDAFDILNSHKLSGFGFKKAVCEQNIQSIKDFAVRFNKYISGLKFDNGQCVVESNKKTEFIGIAVCLQSILNIYDMHINCVNPSLKFLPVYKCSQDHIELFFRSIRSHGGYNNNPTCRQFIAAYKRLLIHAEIREGGLGNCVPLSQINILNCLSSKQKPEDQINNSCSSSVGFLEKTFKDKEVENIDHDHDYFSANTTLSQYCKEVVIYIAGFVSRKLGKSLACESCVGALFGNKENLMASLIQVKNRGGLAYPSDNVIKICTVCEKFYRREAFSQQNLYKIKKDELIQRTMAEFLYTSVFEELQSHALDNYPLENHINLLLKAIAENYFNLRIKYACNSISASDKIRNFYTNLILFKGQ</sequence>
<evidence type="ECO:0000313" key="5">
    <source>
        <dbReference type="Proteomes" id="UP001497644"/>
    </source>
</evidence>
<dbReference type="EMBL" id="OZ034837">
    <property type="protein sequence ID" value="CAL1678349.1"/>
    <property type="molecule type" value="Genomic_DNA"/>
</dbReference>
<feature type="domain" description="Transposable element P transposase-like GTP-binding insertion" evidence="1">
    <location>
        <begin position="1"/>
        <end position="62"/>
    </location>
</feature>
<evidence type="ECO:0008006" key="6">
    <source>
        <dbReference type="Google" id="ProtNLM"/>
    </source>
</evidence>
<evidence type="ECO:0000259" key="2">
    <source>
        <dbReference type="Pfam" id="PF21789"/>
    </source>
</evidence>
<dbReference type="InterPro" id="IPR055035">
    <property type="entry name" value="THAP9_C"/>
</dbReference>
<organism evidence="4 5">
    <name type="scientific">Lasius platythorax</name>
    <dbReference type="NCBI Taxonomy" id="488582"/>
    <lineage>
        <taxon>Eukaryota</taxon>
        <taxon>Metazoa</taxon>
        <taxon>Ecdysozoa</taxon>
        <taxon>Arthropoda</taxon>
        <taxon>Hexapoda</taxon>
        <taxon>Insecta</taxon>
        <taxon>Pterygota</taxon>
        <taxon>Neoptera</taxon>
        <taxon>Endopterygota</taxon>
        <taxon>Hymenoptera</taxon>
        <taxon>Apocrita</taxon>
        <taxon>Aculeata</taxon>
        <taxon>Formicoidea</taxon>
        <taxon>Formicidae</taxon>
        <taxon>Formicinae</taxon>
        <taxon>Lasius</taxon>
        <taxon>Lasius</taxon>
    </lineage>
</organism>
<dbReference type="InterPro" id="IPR048367">
    <property type="entry name" value="TNP-like_RNaseH_C"/>
</dbReference>
<dbReference type="InterPro" id="IPR048366">
    <property type="entry name" value="TNP-like_GBD"/>
</dbReference>
<feature type="domain" description="Transposable element P transposase-like RNase H C-terminal" evidence="2">
    <location>
        <begin position="134"/>
        <end position="168"/>
    </location>
</feature>
<dbReference type="AlphaFoldDB" id="A0AAV2NEX5"/>
<name>A0AAV2NEX5_9HYME</name>
<evidence type="ECO:0000313" key="4">
    <source>
        <dbReference type="EMBL" id="CAL1678349.1"/>
    </source>
</evidence>
<proteinExistence type="predicted"/>
<evidence type="ECO:0000259" key="1">
    <source>
        <dbReference type="Pfam" id="PF21788"/>
    </source>
</evidence>